<dbReference type="InterPro" id="IPR013083">
    <property type="entry name" value="Znf_RING/FYVE/PHD"/>
</dbReference>
<gene>
    <name evidence="8" type="ORF">GPM918_LOCUS37157</name>
    <name evidence="7" type="ORF">OVA965_LOCUS33377</name>
    <name evidence="10" type="ORF">SRO942_LOCUS37916</name>
    <name evidence="9" type="ORF">TMI583_LOCUS34264</name>
</gene>
<evidence type="ECO:0000259" key="6">
    <source>
        <dbReference type="PROSITE" id="PS50089"/>
    </source>
</evidence>
<evidence type="ECO:0000256" key="1">
    <source>
        <dbReference type="ARBA" id="ARBA00022723"/>
    </source>
</evidence>
<dbReference type="Pfam" id="PF14634">
    <property type="entry name" value="zf-RING_5"/>
    <property type="match status" value="1"/>
</dbReference>
<dbReference type="EMBL" id="CAJNOQ010023214">
    <property type="protein sequence ID" value="CAF1512052.1"/>
    <property type="molecule type" value="Genomic_DNA"/>
</dbReference>
<keyword evidence="3" id="KW-0862">Zinc</keyword>
<keyword evidence="4" id="KW-0469">Meiosis</keyword>
<dbReference type="GO" id="GO:0007129">
    <property type="term" value="P:homologous chromosome pairing at meiosis"/>
    <property type="evidence" value="ECO:0007669"/>
    <property type="project" value="TreeGrafter"/>
</dbReference>
<dbReference type="PROSITE" id="PS00518">
    <property type="entry name" value="ZF_RING_1"/>
    <property type="match status" value="1"/>
</dbReference>
<dbReference type="Proteomes" id="UP000681722">
    <property type="component" value="Unassembled WGS sequence"/>
</dbReference>
<evidence type="ECO:0000256" key="4">
    <source>
        <dbReference type="ARBA" id="ARBA00023254"/>
    </source>
</evidence>
<feature type="domain" description="RING-type" evidence="6">
    <location>
        <begin position="13"/>
        <end position="54"/>
    </location>
</feature>
<dbReference type="Gene3D" id="3.30.40.10">
    <property type="entry name" value="Zinc/RING finger domain, C3HC4 (zinc finger)"/>
    <property type="match status" value="1"/>
</dbReference>
<dbReference type="Proteomes" id="UP000682733">
    <property type="component" value="Unassembled WGS sequence"/>
</dbReference>
<dbReference type="EMBL" id="CAJNOK010026941">
    <property type="protein sequence ID" value="CAF1411327.1"/>
    <property type="molecule type" value="Genomic_DNA"/>
</dbReference>
<keyword evidence="2 5" id="KW-0863">Zinc-finger</keyword>
<dbReference type="Proteomes" id="UP000677228">
    <property type="component" value="Unassembled WGS sequence"/>
</dbReference>
<evidence type="ECO:0000256" key="5">
    <source>
        <dbReference type="PROSITE-ProRule" id="PRU00175"/>
    </source>
</evidence>
<dbReference type="GO" id="GO:0007131">
    <property type="term" value="P:reciprocal meiotic recombination"/>
    <property type="evidence" value="ECO:0007669"/>
    <property type="project" value="InterPro"/>
</dbReference>
<comment type="caution">
    <text evidence="8">The sequence shown here is derived from an EMBL/GenBank/DDBJ whole genome shotgun (WGS) entry which is preliminary data.</text>
</comment>
<dbReference type="InterPro" id="IPR001841">
    <property type="entry name" value="Znf_RING"/>
</dbReference>
<evidence type="ECO:0000313" key="10">
    <source>
        <dbReference type="EMBL" id="CAF4372571.1"/>
    </source>
</evidence>
<organism evidence="8 11">
    <name type="scientific">Didymodactylos carnosus</name>
    <dbReference type="NCBI Taxonomy" id="1234261"/>
    <lineage>
        <taxon>Eukaryota</taxon>
        <taxon>Metazoa</taxon>
        <taxon>Spiralia</taxon>
        <taxon>Gnathifera</taxon>
        <taxon>Rotifera</taxon>
        <taxon>Eurotatoria</taxon>
        <taxon>Bdelloidea</taxon>
        <taxon>Philodinida</taxon>
        <taxon>Philodinidae</taxon>
        <taxon>Didymodactylos</taxon>
    </lineage>
</organism>
<keyword evidence="11" id="KW-1185">Reference proteome</keyword>
<dbReference type="GO" id="GO:0016925">
    <property type="term" value="P:protein sumoylation"/>
    <property type="evidence" value="ECO:0007669"/>
    <property type="project" value="TreeGrafter"/>
</dbReference>
<evidence type="ECO:0000256" key="3">
    <source>
        <dbReference type="ARBA" id="ARBA00022833"/>
    </source>
</evidence>
<protein>
    <recommendedName>
        <fullName evidence="6">RING-type domain-containing protein</fullName>
    </recommendedName>
</protein>
<reference evidence="8" key="1">
    <citation type="submission" date="2021-02" db="EMBL/GenBank/DDBJ databases">
        <authorList>
            <person name="Nowell W R."/>
        </authorList>
    </citation>
    <scope>NUCLEOTIDE SEQUENCE</scope>
</reference>
<dbReference type="PANTHER" id="PTHR22663:SF17">
    <property type="entry name" value="RING FINGER PROTEIN NARYA-RELATED"/>
    <property type="match status" value="1"/>
</dbReference>
<dbReference type="Proteomes" id="UP000663829">
    <property type="component" value="Unassembled WGS sequence"/>
</dbReference>
<dbReference type="EMBL" id="CAJOBA010048685">
    <property type="protein sequence ID" value="CAF4215194.1"/>
    <property type="molecule type" value="Genomic_DNA"/>
</dbReference>
<dbReference type="EMBL" id="CAJOBC010088754">
    <property type="protein sequence ID" value="CAF4372571.1"/>
    <property type="molecule type" value="Genomic_DNA"/>
</dbReference>
<evidence type="ECO:0000256" key="2">
    <source>
        <dbReference type="ARBA" id="ARBA00022771"/>
    </source>
</evidence>
<evidence type="ECO:0000313" key="11">
    <source>
        <dbReference type="Proteomes" id="UP000663829"/>
    </source>
</evidence>
<name>A0A815U7D2_9BILA</name>
<evidence type="ECO:0000313" key="8">
    <source>
        <dbReference type="EMBL" id="CAF1512052.1"/>
    </source>
</evidence>
<dbReference type="GO" id="GO:0000795">
    <property type="term" value="C:synaptonemal complex"/>
    <property type="evidence" value="ECO:0007669"/>
    <property type="project" value="InterPro"/>
</dbReference>
<sequence length="250" mass="28996">MCDNDLCPSWLHCNKCFKTKQDHKIEQFFFGNCHHIFCQDCLKQLTPPICIICRRSIKIIPIENDILSSSFKHLFMDPTELLNNINADVKKEADNIHLDKFKKILLTNAFQHNNIHELNHSYSDQIEKANYVQQLWLEEQRLQNQYEILIKIAQEYDQQSSSLAQENQQQTMTNLTPSSTQIQQTMFNTSLSLQNPSSIQEQHTTMLNPSLIQQSTLSQQHIESIYSKIRPGIILETRSRSSSTSTTPAN</sequence>
<dbReference type="GO" id="GO:0008270">
    <property type="term" value="F:zinc ion binding"/>
    <property type="evidence" value="ECO:0007669"/>
    <property type="project" value="UniProtKB-KW"/>
</dbReference>
<keyword evidence="1" id="KW-0479">Metal-binding</keyword>
<dbReference type="AlphaFoldDB" id="A0A815U7D2"/>
<dbReference type="SUPFAM" id="SSF57850">
    <property type="entry name" value="RING/U-box"/>
    <property type="match status" value="1"/>
</dbReference>
<dbReference type="InterPro" id="IPR017907">
    <property type="entry name" value="Znf_RING_CS"/>
</dbReference>
<evidence type="ECO:0000313" key="7">
    <source>
        <dbReference type="EMBL" id="CAF1411327.1"/>
    </source>
</evidence>
<proteinExistence type="predicted"/>
<dbReference type="PROSITE" id="PS50089">
    <property type="entry name" value="ZF_RING_2"/>
    <property type="match status" value="1"/>
</dbReference>
<dbReference type="PANTHER" id="PTHR22663">
    <property type="entry name" value="RING FINGER PROTEIN NARYA-RELATED"/>
    <property type="match status" value="1"/>
</dbReference>
<dbReference type="GO" id="GO:0019789">
    <property type="term" value="F:SUMO transferase activity"/>
    <property type="evidence" value="ECO:0007669"/>
    <property type="project" value="InterPro"/>
</dbReference>
<accession>A0A815U7D2</accession>
<dbReference type="InterPro" id="IPR042123">
    <property type="entry name" value="Zip3/RNF212-like"/>
</dbReference>
<evidence type="ECO:0000313" key="9">
    <source>
        <dbReference type="EMBL" id="CAF4215194.1"/>
    </source>
</evidence>